<dbReference type="PROSITE" id="PS51318">
    <property type="entry name" value="TAT"/>
    <property type="match status" value="1"/>
</dbReference>
<name>A0A2V1IKI7_9BACT</name>
<comment type="caution">
    <text evidence="2">The sequence shown here is derived from an EMBL/GenBank/DDBJ whole genome shotgun (WGS) entry which is preliminary data.</text>
</comment>
<keyword evidence="3" id="KW-1185">Reference proteome</keyword>
<reference evidence="3" key="1">
    <citation type="submission" date="2018-02" db="EMBL/GenBank/DDBJ databases">
        <authorList>
            <person name="Clavel T."/>
            <person name="Strowig T."/>
        </authorList>
    </citation>
    <scope>NUCLEOTIDE SEQUENCE [LARGE SCALE GENOMIC DNA]</scope>
    <source>
        <strain evidence="3">DSM 103720</strain>
    </source>
</reference>
<dbReference type="InterPro" id="IPR006311">
    <property type="entry name" value="TAT_signal"/>
</dbReference>
<evidence type="ECO:0000313" key="2">
    <source>
        <dbReference type="EMBL" id="PWB02672.1"/>
    </source>
</evidence>
<organism evidence="2 3">
    <name type="scientific">Duncaniella muris</name>
    <dbReference type="NCBI Taxonomy" id="2094150"/>
    <lineage>
        <taxon>Bacteria</taxon>
        <taxon>Pseudomonadati</taxon>
        <taxon>Bacteroidota</taxon>
        <taxon>Bacteroidia</taxon>
        <taxon>Bacteroidales</taxon>
        <taxon>Muribaculaceae</taxon>
        <taxon>Duncaniella</taxon>
    </lineage>
</organism>
<feature type="chain" id="PRO_5016107826" evidence="1">
    <location>
        <begin position="27"/>
        <end position="145"/>
    </location>
</feature>
<gene>
    <name evidence="2" type="ORF">C5O23_05480</name>
</gene>
<dbReference type="Proteomes" id="UP000244905">
    <property type="component" value="Unassembled WGS sequence"/>
</dbReference>
<dbReference type="RefSeq" id="WP_107031946.1">
    <property type="nucleotide sequence ID" value="NZ_CAOLYA010000049.1"/>
</dbReference>
<dbReference type="NCBIfam" id="TIGR04076">
    <property type="entry name" value="TIGR04076 family protein"/>
    <property type="match status" value="1"/>
</dbReference>
<dbReference type="AlphaFoldDB" id="A0A2V1IKI7"/>
<feature type="signal peptide" evidence="1">
    <location>
        <begin position="1"/>
        <end position="26"/>
    </location>
</feature>
<sequence length="145" mass="15467">MDRRHFCKIASLAAGALGFGAVPAVASASPRLSQSVSGSSLASMPSPGCLISVLRRECHQDLQAIFLDDPDAGPCRSFSSGDEFSFRAGDHCPADFCPRLWSAVCTTISQTSCEPSLKEETMVISCPDGTRPVIVRIDINNDNNF</sequence>
<dbReference type="EMBL" id="PUEC01000010">
    <property type="protein sequence ID" value="PWB02672.1"/>
    <property type="molecule type" value="Genomic_DNA"/>
</dbReference>
<accession>A0A2V1IKI7</accession>
<protein>
    <submittedName>
        <fullName evidence="2">TIGR04076 family protein</fullName>
    </submittedName>
</protein>
<dbReference type="GeneID" id="82525791"/>
<evidence type="ECO:0000256" key="1">
    <source>
        <dbReference type="SAM" id="SignalP"/>
    </source>
</evidence>
<proteinExistence type="predicted"/>
<keyword evidence="1" id="KW-0732">Signal</keyword>
<dbReference type="InterPro" id="IPR023811">
    <property type="entry name" value="CHP04076"/>
</dbReference>
<evidence type="ECO:0000313" key="3">
    <source>
        <dbReference type="Proteomes" id="UP000244905"/>
    </source>
</evidence>